<reference evidence="2 3" key="1">
    <citation type="submission" date="2018-06" db="EMBL/GenBank/DDBJ databases">
        <authorList>
            <person name="Zhirakovskaya E."/>
        </authorList>
    </citation>
    <scope>NUCLEOTIDE SEQUENCE [LARGE SCALE GENOMIC DNA]</scope>
    <source>
        <strain evidence="2 3">LY3</strain>
    </source>
</reference>
<dbReference type="InterPro" id="IPR005618">
    <property type="entry name" value="OMPW"/>
</dbReference>
<dbReference type="InterPro" id="IPR011250">
    <property type="entry name" value="OMP/PagP_B-barrel"/>
</dbReference>
<gene>
    <name evidence="2" type="ORF">DOZ80_10295</name>
</gene>
<dbReference type="PANTHER" id="PTHR36920">
    <property type="match status" value="1"/>
</dbReference>
<feature type="chain" id="PRO_5016387219" evidence="1">
    <location>
        <begin position="26"/>
        <end position="234"/>
    </location>
</feature>
<feature type="signal peptide" evidence="1">
    <location>
        <begin position="1"/>
        <end position="25"/>
    </location>
</feature>
<evidence type="ECO:0000313" key="3">
    <source>
        <dbReference type="Proteomes" id="UP000249493"/>
    </source>
</evidence>
<name>A0A327N6G5_PSEFL</name>
<organism evidence="2 3">
    <name type="scientific">Pseudomonas fluorescens</name>
    <dbReference type="NCBI Taxonomy" id="294"/>
    <lineage>
        <taxon>Bacteria</taxon>
        <taxon>Pseudomonadati</taxon>
        <taxon>Pseudomonadota</taxon>
        <taxon>Gammaproteobacteria</taxon>
        <taxon>Pseudomonadales</taxon>
        <taxon>Pseudomonadaceae</taxon>
        <taxon>Pseudomonas</taxon>
    </lineage>
</organism>
<comment type="caution">
    <text evidence="2">The sequence shown here is derived from an EMBL/GenBank/DDBJ whole genome shotgun (WGS) entry which is preliminary data.</text>
</comment>
<protein>
    <submittedName>
        <fullName evidence="2">OmpW family protein</fullName>
    </submittedName>
</protein>
<evidence type="ECO:0000256" key="1">
    <source>
        <dbReference type="SAM" id="SignalP"/>
    </source>
</evidence>
<evidence type="ECO:0000313" key="2">
    <source>
        <dbReference type="EMBL" id="RAI70850.1"/>
    </source>
</evidence>
<dbReference type="EMBL" id="QLIN01000003">
    <property type="protein sequence ID" value="RAI70850.1"/>
    <property type="molecule type" value="Genomic_DNA"/>
</dbReference>
<dbReference type="RefSeq" id="WP_111282387.1">
    <property type="nucleotide sequence ID" value="NZ_QLIN01000003.1"/>
</dbReference>
<dbReference type="Gene3D" id="2.40.160.20">
    <property type="match status" value="1"/>
</dbReference>
<keyword evidence="1" id="KW-0732">Signal</keyword>
<dbReference type="SUPFAM" id="SSF56925">
    <property type="entry name" value="OMPA-like"/>
    <property type="match status" value="1"/>
</dbReference>
<dbReference type="GO" id="GO:0055085">
    <property type="term" value="P:transmembrane transport"/>
    <property type="evidence" value="ECO:0007669"/>
    <property type="project" value="TreeGrafter"/>
</dbReference>
<sequence length="234" mass="25474">MSCINKNKTTAACFSIVLFCAGAHADSGEQENVIRLGYADIHFHTSTSDLEGPPGTTPPGIKTDINNTQTLALIYERRISGPWSVLLQGGLPPTLKIDAAGTAKSIGRVASAKAWFPAVILKYKFRDIMGIHPYIGAGINYTFYTNKHMTDAYTNAFGGTSSSVKLDNTWGGVFKLGLEVPVDKNWIFDVGYSHYWIKNRATITTDTPGIGEVERTIKAQANPDAFGLMIGYKF</sequence>
<dbReference type="AlphaFoldDB" id="A0A327N6G5"/>
<dbReference type="Proteomes" id="UP000249493">
    <property type="component" value="Unassembled WGS sequence"/>
</dbReference>
<accession>A0A327N6G5</accession>
<proteinExistence type="predicted"/>
<dbReference type="Pfam" id="PF03922">
    <property type="entry name" value="OmpW"/>
    <property type="match status" value="1"/>
</dbReference>
<dbReference type="GO" id="GO:0019867">
    <property type="term" value="C:outer membrane"/>
    <property type="evidence" value="ECO:0007669"/>
    <property type="project" value="InterPro"/>
</dbReference>
<dbReference type="PANTHER" id="PTHR36920:SF1">
    <property type="entry name" value="OUTER MEMBRANE PROTEIN W"/>
    <property type="match status" value="1"/>
</dbReference>